<dbReference type="InterPro" id="IPR036465">
    <property type="entry name" value="vWFA_dom_sf"/>
</dbReference>
<feature type="domain" description="VWFA" evidence="4">
    <location>
        <begin position="421"/>
        <end position="617"/>
    </location>
</feature>
<dbReference type="AlphaFoldDB" id="A0A0G3BQ28"/>
<sequence length="933" mass="100157">MALGDGIRRDISKVSEAERNLFIDAIVKIDTTKFFSDGISYWDKQEEIHKNAHFSGVDVHAGPAFIPWHRVIVNRLEQLLREVNPALSLHYWDWTTDPRSTDGGRAALFTPQFMGNASGDAGHLLNGFESTEDAETGNGHTHIWRNVGVVGANGDGTPNISSDASILAAGTDFASFASALKSAHDSVAHSYIGGTISNPHYSFHDPFVFLLHSNVDRLWAMWQTDPAHPERLSTASAYAGLNAGELTSLVTEFVEPWAGGSGLEPWASTPSLRAVVTYTDVSVVTPACYDTNSGSFQVLEAENPFNAGTSRFQVTFNDVPEEETTWRAAVVRVRACGEVTLRVKPGTEPAAPFDVATPVVESDPGPVPFREVRVWFQFTAGAVGTAPQTPGPVNTTLVCDENGQEFLFELRANTIHRPTVAVQLALDQSGSMAWAAGTSGATRLQVLVDAASLFANLIQKNNGIGIIRFDQDAYPPDHATFGGMPITKVMNDGFGDPTRATALGVIAAHTANGETSVGDGLEMARNQLNALPAGAYDQKALVVLTDGLENAPKSIAEVAGLIDSRTYAVGLGNEAQVNTSALTALAGSTGGALLLSGLLATSLDDQFRLRKFFLQILAGVTNTSIVRDPTGYVGVGSKVRIPFHLNEADIHARAILLTDFPVVRLSIETPDGTLIDPGNAASFGARFDTAPRLQTSSFGLPLAFQPQVVHGGTWHALLEIDEERYKRLLTGIGSDNSPNFPPGPLQELLAKGAKYCLSVHSFSNLRMNAVLSQDGFAPGARLFLRTTLTEYALPVERRATVRAELEYPDHSQTVLALPEVAPGVFETSLVAHVAGIYRFRVIAEGGSFRGTPFTREQILTAAVWTGGDHPTPPPPRDEPDGRDDWCRLLQCVLGGGALSPELEERLRRQGVDLDAIRRCVKVWCGRGGGTGRA</sequence>
<dbReference type="CDD" id="cd00198">
    <property type="entry name" value="vWFA"/>
    <property type="match status" value="1"/>
</dbReference>
<evidence type="ECO:0000313" key="5">
    <source>
        <dbReference type="EMBL" id="AKJ29456.1"/>
    </source>
</evidence>
<dbReference type="PANTHER" id="PTHR11474">
    <property type="entry name" value="TYROSINASE FAMILY MEMBER"/>
    <property type="match status" value="1"/>
</dbReference>
<dbReference type="EMBL" id="CP011371">
    <property type="protein sequence ID" value="AKJ29456.1"/>
    <property type="molecule type" value="Genomic_DNA"/>
</dbReference>
<accession>A0A0G3BQ28</accession>
<dbReference type="RefSeq" id="WP_047195071.1">
    <property type="nucleotide sequence ID" value="NZ_CP011371.1"/>
</dbReference>
<keyword evidence="3" id="KW-0186">Copper</keyword>
<dbReference type="SUPFAM" id="SSF53300">
    <property type="entry name" value="vWA-like"/>
    <property type="match status" value="1"/>
</dbReference>
<dbReference type="InterPro" id="IPR002035">
    <property type="entry name" value="VWF_A"/>
</dbReference>
<proteinExistence type="inferred from homology"/>
<evidence type="ECO:0000313" key="6">
    <source>
        <dbReference type="Proteomes" id="UP000035352"/>
    </source>
</evidence>
<keyword evidence="6" id="KW-1185">Reference proteome</keyword>
<dbReference type="Gene3D" id="1.10.1280.10">
    <property type="entry name" value="Di-copper center containing domain from catechol oxidase"/>
    <property type="match status" value="1"/>
</dbReference>
<dbReference type="Pfam" id="PF00264">
    <property type="entry name" value="Tyrosinase"/>
    <property type="match status" value="1"/>
</dbReference>
<dbReference type="SMART" id="SM00327">
    <property type="entry name" value="VWA"/>
    <property type="match status" value="1"/>
</dbReference>
<dbReference type="PROSITE" id="PS00497">
    <property type="entry name" value="TYROSINASE_1"/>
    <property type="match status" value="1"/>
</dbReference>
<gene>
    <name evidence="5" type="ORF">AAW51_2765</name>
</gene>
<dbReference type="PANTHER" id="PTHR11474:SF126">
    <property type="entry name" value="TYROSINASE-LIKE PROTEIN TYR-1-RELATED"/>
    <property type="match status" value="1"/>
</dbReference>
<keyword evidence="2" id="KW-0479">Metal-binding</keyword>
<dbReference type="PROSITE" id="PS50234">
    <property type="entry name" value="VWFA"/>
    <property type="match status" value="1"/>
</dbReference>
<dbReference type="InterPro" id="IPR050316">
    <property type="entry name" value="Tyrosinase/Hemocyanin"/>
</dbReference>
<evidence type="ECO:0000256" key="3">
    <source>
        <dbReference type="ARBA" id="ARBA00023008"/>
    </source>
</evidence>
<dbReference type="InterPro" id="IPR002227">
    <property type="entry name" value="Tyrosinase_Cu-bd"/>
</dbReference>
<dbReference type="Gene3D" id="3.40.50.410">
    <property type="entry name" value="von Willebrand factor, type A domain"/>
    <property type="match status" value="1"/>
</dbReference>
<dbReference type="PATRIC" id="fig|413882.6.peg.2886"/>
<dbReference type="GO" id="GO:0016491">
    <property type="term" value="F:oxidoreductase activity"/>
    <property type="evidence" value="ECO:0007669"/>
    <property type="project" value="InterPro"/>
</dbReference>
<dbReference type="PRINTS" id="PR00092">
    <property type="entry name" value="TYROSINASE"/>
</dbReference>
<dbReference type="KEGG" id="pbh:AAW51_2765"/>
<evidence type="ECO:0000256" key="2">
    <source>
        <dbReference type="ARBA" id="ARBA00022723"/>
    </source>
</evidence>
<dbReference type="Proteomes" id="UP000035352">
    <property type="component" value="Chromosome"/>
</dbReference>
<evidence type="ECO:0000259" key="4">
    <source>
        <dbReference type="PROSITE" id="PS50234"/>
    </source>
</evidence>
<reference evidence="5 6" key="1">
    <citation type="submission" date="2015-05" db="EMBL/GenBank/DDBJ databases">
        <authorList>
            <person name="Tang B."/>
            <person name="Yu Y."/>
        </authorList>
    </citation>
    <scope>NUCLEOTIDE SEQUENCE [LARGE SCALE GENOMIC DNA]</scope>
    <source>
        <strain evidence="5 6">DSM 7029</strain>
    </source>
</reference>
<protein>
    <submittedName>
        <fullName evidence="5">Tyrosinase</fullName>
    </submittedName>
</protein>
<organism evidence="5 6">
    <name type="scientific">Caldimonas brevitalea</name>
    <dbReference type="NCBI Taxonomy" id="413882"/>
    <lineage>
        <taxon>Bacteria</taxon>
        <taxon>Pseudomonadati</taxon>
        <taxon>Pseudomonadota</taxon>
        <taxon>Betaproteobacteria</taxon>
        <taxon>Burkholderiales</taxon>
        <taxon>Sphaerotilaceae</taxon>
        <taxon>Caldimonas</taxon>
    </lineage>
</organism>
<dbReference type="SUPFAM" id="SSF48056">
    <property type="entry name" value="Di-copper centre-containing domain"/>
    <property type="match status" value="1"/>
</dbReference>
<dbReference type="STRING" id="413882.AAW51_2765"/>
<name>A0A0G3BQ28_9BURK</name>
<dbReference type="GO" id="GO:0046872">
    <property type="term" value="F:metal ion binding"/>
    <property type="evidence" value="ECO:0007669"/>
    <property type="project" value="UniProtKB-KW"/>
</dbReference>
<dbReference type="Pfam" id="PF13519">
    <property type="entry name" value="VWA_2"/>
    <property type="match status" value="1"/>
</dbReference>
<dbReference type="InterPro" id="IPR008922">
    <property type="entry name" value="Di-copper_centre_dom_sf"/>
</dbReference>
<evidence type="ECO:0000256" key="1">
    <source>
        <dbReference type="ARBA" id="ARBA00009928"/>
    </source>
</evidence>
<comment type="similarity">
    <text evidence="1">Belongs to the tyrosinase family.</text>
</comment>
<dbReference type="OrthoDB" id="9811296at2"/>